<dbReference type="Proteomes" id="UP000095283">
    <property type="component" value="Unplaced"/>
</dbReference>
<name>A0A1I7X5U9_HETBA</name>
<keyword evidence="1" id="KW-1185">Reference proteome</keyword>
<dbReference type="AlphaFoldDB" id="A0A1I7X5U9"/>
<sequence>MGLYNKSFKSRQRKTLPRKLHLSRRLLRAVATIECSCFVLYINDINCYLDGSLIEFILICPSYS</sequence>
<dbReference type="WBParaSite" id="Hba_12979">
    <property type="protein sequence ID" value="Hba_12979"/>
    <property type="gene ID" value="Hba_12979"/>
</dbReference>
<protein>
    <submittedName>
        <fullName evidence="2">MADS-box domain-containing protein</fullName>
    </submittedName>
</protein>
<evidence type="ECO:0000313" key="2">
    <source>
        <dbReference type="WBParaSite" id="Hba_12979"/>
    </source>
</evidence>
<proteinExistence type="predicted"/>
<accession>A0A1I7X5U9</accession>
<organism evidence="1 2">
    <name type="scientific">Heterorhabditis bacteriophora</name>
    <name type="common">Entomopathogenic nematode worm</name>
    <dbReference type="NCBI Taxonomy" id="37862"/>
    <lineage>
        <taxon>Eukaryota</taxon>
        <taxon>Metazoa</taxon>
        <taxon>Ecdysozoa</taxon>
        <taxon>Nematoda</taxon>
        <taxon>Chromadorea</taxon>
        <taxon>Rhabditida</taxon>
        <taxon>Rhabditina</taxon>
        <taxon>Rhabditomorpha</taxon>
        <taxon>Strongyloidea</taxon>
        <taxon>Heterorhabditidae</taxon>
        <taxon>Heterorhabditis</taxon>
    </lineage>
</organism>
<evidence type="ECO:0000313" key="1">
    <source>
        <dbReference type="Proteomes" id="UP000095283"/>
    </source>
</evidence>
<reference evidence="2" key="1">
    <citation type="submission" date="2016-11" db="UniProtKB">
        <authorList>
            <consortium name="WormBaseParasite"/>
        </authorList>
    </citation>
    <scope>IDENTIFICATION</scope>
</reference>